<dbReference type="SUPFAM" id="SSF63411">
    <property type="entry name" value="LuxS/MPP-like metallohydrolase"/>
    <property type="match status" value="2"/>
</dbReference>
<organism evidence="2 3">
    <name type="scientific">Alicyclobacillus dauci</name>
    <dbReference type="NCBI Taxonomy" id="1475485"/>
    <lineage>
        <taxon>Bacteria</taxon>
        <taxon>Bacillati</taxon>
        <taxon>Bacillota</taxon>
        <taxon>Bacilli</taxon>
        <taxon>Bacillales</taxon>
        <taxon>Alicyclobacillaceae</taxon>
        <taxon>Alicyclobacillus</taxon>
    </lineage>
</organism>
<keyword evidence="3" id="KW-1185">Reference proteome</keyword>
<dbReference type="NCBIfam" id="NF047422">
    <property type="entry name" value="YfmF_fam"/>
    <property type="match status" value="1"/>
</dbReference>
<evidence type="ECO:0000259" key="1">
    <source>
        <dbReference type="Pfam" id="PF05193"/>
    </source>
</evidence>
<dbReference type="InterPro" id="IPR050361">
    <property type="entry name" value="MPP/UQCRC_Complex"/>
</dbReference>
<dbReference type="PANTHER" id="PTHR11851:SF186">
    <property type="entry name" value="INACTIVE METALLOPROTEASE YMFF-RELATED"/>
    <property type="match status" value="1"/>
</dbReference>
<dbReference type="InterPro" id="IPR007863">
    <property type="entry name" value="Peptidase_M16_C"/>
</dbReference>
<dbReference type="EMBL" id="CP104064">
    <property type="protein sequence ID" value="WAH35756.1"/>
    <property type="molecule type" value="Genomic_DNA"/>
</dbReference>
<gene>
    <name evidence="2" type="ORF">NZD86_15960</name>
</gene>
<accession>A0ABY6Z0J7</accession>
<dbReference type="RefSeq" id="WP_268043038.1">
    <property type="nucleotide sequence ID" value="NZ_CP104064.1"/>
</dbReference>
<proteinExistence type="predicted"/>
<protein>
    <submittedName>
        <fullName evidence="2">Insulinase family protein</fullName>
    </submittedName>
</protein>
<dbReference type="PANTHER" id="PTHR11851">
    <property type="entry name" value="METALLOPROTEASE"/>
    <property type="match status" value="1"/>
</dbReference>
<evidence type="ECO:0000313" key="2">
    <source>
        <dbReference type="EMBL" id="WAH35756.1"/>
    </source>
</evidence>
<dbReference type="Pfam" id="PF05193">
    <property type="entry name" value="Peptidase_M16_C"/>
    <property type="match status" value="1"/>
</dbReference>
<name>A0ABY6Z0J7_9BACL</name>
<sequence length="429" mass="47681">MSTFTTRSDGRIHVHILPHTRFRTKDLMIRLHTPLVRDTVTAMSLLPYMWMNGTKTHPSTRDLQIAADDLYGSVIRTSLGKRAGYHVFEAAASIPDVSRLTADDVVAQAADLVCQVLLDHAAGHGAFSDEAVAQEIDLHRRRIEAARDDKMGFALQRCMAEVAEDSPAALPRLGFIDELGDLTSDKLYRTYESVFQASEVHAYLVGPFENAHALAEKLIRELGRVFPSDSSRTAFRVEPLSREARAEFQTVTEHQDVAQAQLDMGYRTGVNFADENYPSLLMMNGVFGGFAHSKLFLNVREKHSLAYSVWSHHDGMTGALAVMTGIDPKNYDQARQIIDQQLSAIQAGDVSDEEINFTFRGLQNQYTVLLDQPAALANWHYNGVLSGKERDIEDMLKALQSVTKEDIVQAAQAVQPHTIYFLTGEGDAS</sequence>
<reference evidence="2" key="1">
    <citation type="submission" date="2022-08" db="EMBL/GenBank/DDBJ databases">
        <title>Alicyclobacillus dauci DSM2870, complete genome.</title>
        <authorList>
            <person name="Wang Q."/>
            <person name="Cai R."/>
            <person name="Wang Z."/>
        </authorList>
    </citation>
    <scope>NUCLEOTIDE SEQUENCE</scope>
    <source>
        <strain evidence="2">DSM 28700</strain>
    </source>
</reference>
<evidence type="ECO:0000313" key="3">
    <source>
        <dbReference type="Proteomes" id="UP001164803"/>
    </source>
</evidence>
<dbReference type="Proteomes" id="UP001164803">
    <property type="component" value="Chromosome"/>
</dbReference>
<feature type="domain" description="Peptidase M16 C-terminal" evidence="1">
    <location>
        <begin position="181"/>
        <end position="356"/>
    </location>
</feature>
<dbReference type="InterPro" id="IPR011249">
    <property type="entry name" value="Metalloenz_LuxS/M16"/>
</dbReference>
<dbReference type="Gene3D" id="3.30.830.10">
    <property type="entry name" value="Metalloenzyme, LuxS/M16 peptidase-like"/>
    <property type="match status" value="2"/>
</dbReference>